<organism evidence="2 3">
    <name type="scientific">Tanticharoenia sakaeratensis NBRC 103193</name>
    <dbReference type="NCBI Taxonomy" id="1231623"/>
    <lineage>
        <taxon>Bacteria</taxon>
        <taxon>Pseudomonadati</taxon>
        <taxon>Pseudomonadota</taxon>
        <taxon>Alphaproteobacteria</taxon>
        <taxon>Acetobacterales</taxon>
        <taxon>Acetobacteraceae</taxon>
        <taxon>Tanticharoenia</taxon>
    </lineage>
</organism>
<gene>
    <name evidence="2" type="ORF">Tasa_010_068</name>
</gene>
<dbReference type="PIRSF" id="PIRSF031679">
    <property type="entry name" value="Mtase_Alr7345_prd"/>
    <property type="match status" value="1"/>
</dbReference>
<evidence type="ECO:0000313" key="3">
    <source>
        <dbReference type="Proteomes" id="UP000032679"/>
    </source>
</evidence>
<dbReference type="STRING" id="1231623.Tasa_010_068"/>
<accession>A0A0D6MJ55</accession>
<dbReference type="RefSeq" id="WP_053053696.1">
    <property type="nucleotide sequence ID" value="NZ_BALE01000010.1"/>
</dbReference>
<dbReference type="GO" id="GO:0032259">
    <property type="term" value="P:methylation"/>
    <property type="evidence" value="ECO:0007669"/>
    <property type="project" value="UniProtKB-KW"/>
</dbReference>
<dbReference type="InterPro" id="IPR029063">
    <property type="entry name" value="SAM-dependent_MTases_sf"/>
</dbReference>
<dbReference type="SUPFAM" id="SSF53335">
    <property type="entry name" value="S-adenosyl-L-methionine-dependent methyltransferases"/>
    <property type="match status" value="1"/>
</dbReference>
<dbReference type="Gene3D" id="3.40.50.150">
    <property type="entry name" value="Vaccinia Virus protein VP39"/>
    <property type="match status" value="1"/>
</dbReference>
<keyword evidence="2" id="KW-0808">Transferase</keyword>
<name>A0A0D6MJ55_9PROT</name>
<feature type="chain" id="PRO_5002307885" evidence="1">
    <location>
        <begin position="26"/>
        <end position="273"/>
    </location>
</feature>
<reference evidence="2 3" key="1">
    <citation type="submission" date="2012-10" db="EMBL/GenBank/DDBJ databases">
        <title>Genome sequencing of Tanticharoenia sakaeratensis NBRC 103193.</title>
        <authorList>
            <person name="Azuma Y."/>
            <person name="Hadano H."/>
            <person name="Hirakawa H."/>
            <person name="Matsushita K."/>
        </authorList>
    </citation>
    <scope>NUCLEOTIDE SEQUENCE [LARGE SCALE GENOMIC DNA]</scope>
    <source>
        <strain evidence="2 3">NBRC 103193</strain>
    </source>
</reference>
<dbReference type="GO" id="GO:0008168">
    <property type="term" value="F:methyltransferase activity"/>
    <property type="evidence" value="ECO:0007669"/>
    <property type="project" value="UniProtKB-KW"/>
</dbReference>
<evidence type="ECO:0000313" key="2">
    <source>
        <dbReference type="EMBL" id="GAN53521.1"/>
    </source>
</evidence>
<proteinExistence type="predicted"/>
<dbReference type="InterPro" id="IPR016980">
    <property type="entry name" value="S-AdoMet-dep_MeTrfase_Alr7345"/>
</dbReference>
<dbReference type="EMBL" id="BALE01000010">
    <property type="protein sequence ID" value="GAN53521.1"/>
    <property type="molecule type" value="Genomic_DNA"/>
</dbReference>
<evidence type="ECO:0000256" key="1">
    <source>
        <dbReference type="SAM" id="SignalP"/>
    </source>
</evidence>
<feature type="signal peptide" evidence="1">
    <location>
        <begin position="1"/>
        <end position="25"/>
    </location>
</feature>
<keyword evidence="1" id="KW-0732">Signal</keyword>
<keyword evidence="3" id="KW-1185">Reference proteome</keyword>
<dbReference type="AlphaFoldDB" id="A0A0D6MJ55"/>
<dbReference type="Proteomes" id="UP000032679">
    <property type="component" value="Unassembled WGS sequence"/>
</dbReference>
<protein>
    <submittedName>
        <fullName evidence="2">Methyltransferase type 12</fullName>
    </submittedName>
</protein>
<sequence length="273" mass="29604">MSHRAFLSAGAVALSILAFPVASHADDPALTQAVHAPTRSPKLVDRDGARHPVAELSFFGITPSSTVVEIWPGGGYWTQILAPYLHDHGTYDLALGQPDGTPIEREFGLSPKLKAMLDGAPAVYDHVHLTAFGLHHPAPAPAGSADFVLTFRNLHNWMSEGDAQTLLRGIHHALKPHGILGIEDHRGNTRAPQDPKAADGYVRQDYAIRMIEKAGFRLVGTSEINANPRDTANWPKGVWTLPPSLALGDKDRAKYQAIGEADNFVLKFEKVGR</sequence>
<keyword evidence="2" id="KW-0489">Methyltransferase</keyword>
<comment type="caution">
    <text evidence="2">The sequence shown here is derived from an EMBL/GenBank/DDBJ whole genome shotgun (WGS) entry which is preliminary data.</text>
</comment>